<gene>
    <name evidence="2" type="ORF">OUZ56_009990</name>
</gene>
<organism evidence="2 3">
    <name type="scientific">Daphnia magna</name>
    <dbReference type="NCBI Taxonomy" id="35525"/>
    <lineage>
        <taxon>Eukaryota</taxon>
        <taxon>Metazoa</taxon>
        <taxon>Ecdysozoa</taxon>
        <taxon>Arthropoda</taxon>
        <taxon>Crustacea</taxon>
        <taxon>Branchiopoda</taxon>
        <taxon>Diplostraca</taxon>
        <taxon>Cladocera</taxon>
        <taxon>Anomopoda</taxon>
        <taxon>Daphniidae</taxon>
        <taxon>Daphnia</taxon>
    </lineage>
</organism>
<feature type="chain" id="PRO_5046380229" description="Secreted protein" evidence="1">
    <location>
        <begin position="20"/>
        <end position="69"/>
    </location>
</feature>
<comment type="caution">
    <text evidence="2">The sequence shown here is derived from an EMBL/GenBank/DDBJ whole genome shotgun (WGS) entry which is preliminary data.</text>
</comment>
<evidence type="ECO:0000313" key="3">
    <source>
        <dbReference type="Proteomes" id="UP001234178"/>
    </source>
</evidence>
<dbReference type="Proteomes" id="UP001234178">
    <property type="component" value="Unassembled WGS sequence"/>
</dbReference>
<protein>
    <recommendedName>
        <fullName evidence="4">Secreted protein</fullName>
    </recommendedName>
</protein>
<evidence type="ECO:0000313" key="2">
    <source>
        <dbReference type="EMBL" id="KAK4024567.1"/>
    </source>
</evidence>
<sequence>MKTFLILSFLATSRRILVAKSGSTATKPYGQSRRSERTIPSMTLVRVLERVKMGRILESSVLATMAGKI</sequence>
<feature type="signal peptide" evidence="1">
    <location>
        <begin position="1"/>
        <end position="19"/>
    </location>
</feature>
<evidence type="ECO:0000256" key="1">
    <source>
        <dbReference type="SAM" id="SignalP"/>
    </source>
</evidence>
<evidence type="ECO:0008006" key="4">
    <source>
        <dbReference type="Google" id="ProtNLM"/>
    </source>
</evidence>
<proteinExistence type="predicted"/>
<reference evidence="2 3" key="1">
    <citation type="journal article" date="2023" name="Nucleic Acids Res.">
        <title>The hologenome of Daphnia magna reveals possible DNA methylation and microbiome-mediated evolution of the host genome.</title>
        <authorList>
            <person name="Chaturvedi A."/>
            <person name="Li X."/>
            <person name="Dhandapani V."/>
            <person name="Marshall H."/>
            <person name="Kissane S."/>
            <person name="Cuenca-Cambronero M."/>
            <person name="Asole G."/>
            <person name="Calvet F."/>
            <person name="Ruiz-Romero M."/>
            <person name="Marangio P."/>
            <person name="Guigo R."/>
            <person name="Rago D."/>
            <person name="Mirbahai L."/>
            <person name="Eastwood N."/>
            <person name="Colbourne J.K."/>
            <person name="Zhou J."/>
            <person name="Mallon E."/>
            <person name="Orsini L."/>
        </authorList>
    </citation>
    <scope>NUCLEOTIDE SEQUENCE [LARGE SCALE GENOMIC DNA]</scope>
    <source>
        <strain evidence="2">LRV0_1</strain>
    </source>
</reference>
<name>A0ABR0AHH1_9CRUS</name>
<accession>A0ABR0AHH1</accession>
<keyword evidence="1" id="KW-0732">Signal</keyword>
<keyword evidence="3" id="KW-1185">Reference proteome</keyword>
<dbReference type="EMBL" id="JAOYFB010000037">
    <property type="protein sequence ID" value="KAK4024567.1"/>
    <property type="molecule type" value="Genomic_DNA"/>
</dbReference>